<dbReference type="KEGG" id="spad:DVK44_17715"/>
<feature type="transmembrane region" description="Helical" evidence="1">
    <location>
        <begin position="12"/>
        <end position="30"/>
    </location>
</feature>
<reference evidence="4" key="1">
    <citation type="submission" date="2018-07" db="EMBL/GenBank/DDBJ databases">
        <authorList>
            <person name="Zhao J."/>
        </authorList>
    </citation>
    <scope>NUCLEOTIDE SEQUENCE [LARGE SCALE GENOMIC DNA]</scope>
    <source>
        <strain evidence="4">GSSD-12</strain>
    </source>
</reference>
<feature type="transmembrane region" description="Helical" evidence="1">
    <location>
        <begin position="179"/>
        <end position="202"/>
    </location>
</feature>
<accession>A0A345HR70</accession>
<gene>
    <name evidence="3" type="ORF">DVK44_17715</name>
</gene>
<dbReference type="OrthoDB" id="3862631at2"/>
<dbReference type="InterPro" id="IPR050039">
    <property type="entry name" value="MAB_1171c-like"/>
</dbReference>
<feature type="transmembrane region" description="Helical" evidence="1">
    <location>
        <begin position="42"/>
        <end position="65"/>
    </location>
</feature>
<dbReference type="NCBIfam" id="NF042915">
    <property type="entry name" value="MAB_1171c_fam"/>
    <property type="match status" value="1"/>
</dbReference>
<name>A0A345HR70_9ACTN</name>
<proteinExistence type="predicted"/>
<feature type="transmembrane region" description="Helical" evidence="1">
    <location>
        <begin position="141"/>
        <end position="159"/>
    </location>
</feature>
<feature type="transmembrane region" description="Helical" evidence="1">
    <location>
        <begin position="254"/>
        <end position="280"/>
    </location>
</feature>
<dbReference type="InterPro" id="IPR046675">
    <property type="entry name" value="DUF6545"/>
</dbReference>
<evidence type="ECO:0000259" key="2">
    <source>
        <dbReference type="Pfam" id="PF20182"/>
    </source>
</evidence>
<dbReference type="Pfam" id="PF20182">
    <property type="entry name" value="DUF6545"/>
    <property type="match status" value="1"/>
</dbReference>
<feature type="transmembrane region" description="Helical" evidence="1">
    <location>
        <begin position="222"/>
        <end position="242"/>
    </location>
</feature>
<feature type="domain" description="DUF6545" evidence="2">
    <location>
        <begin position="278"/>
        <end position="415"/>
    </location>
</feature>
<evidence type="ECO:0000313" key="3">
    <source>
        <dbReference type="EMBL" id="AXG79194.1"/>
    </source>
</evidence>
<protein>
    <recommendedName>
        <fullName evidence="2">DUF6545 domain-containing protein</fullName>
    </recommendedName>
</protein>
<keyword evidence="4" id="KW-1185">Reference proteome</keyword>
<keyword evidence="1" id="KW-1133">Transmembrane helix</keyword>
<evidence type="ECO:0000256" key="1">
    <source>
        <dbReference type="SAM" id="Phobius"/>
    </source>
</evidence>
<dbReference type="EMBL" id="CP031194">
    <property type="protein sequence ID" value="AXG79194.1"/>
    <property type="molecule type" value="Genomic_DNA"/>
</dbReference>
<organism evidence="3 4">
    <name type="scientific">Streptomyces paludis</name>
    <dbReference type="NCBI Taxonomy" id="2282738"/>
    <lineage>
        <taxon>Bacteria</taxon>
        <taxon>Bacillati</taxon>
        <taxon>Actinomycetota</taxon>
        <taxon>Actinomycetes</taxon>
        <taxon>Kitasatosporales</taxon>
        <taxon>Streptomycetaceae</taxon>
        <taxon>Streptomyces</taxon>
    </lineage>
</organism>
<feature type="transmembrane region" description="Helical" evidence="1">
    <location>
        <begin position="77"/>
        <end position="97"/>
    </location>
</feature>
<keyword evidence="1" id="KW-0472">Membrane</keyword>
<keyword evidence="1" id="KW-0812">Transmembrane</keyword>
<evidence type="ECO:0000313" key="4">
    <source>
        <dbReference type="Proteomes" id="UP000253868"/>
    </source>
</evidence>
<sequence>MPISAAPISDAPFNVVYLTIGTLAWAVAVLKFRAWRRDPSPGLLVVALTIASPATAFVVAAPVVYRLIDRLAHRGNLATLLVYLGITGFSAAAVVLARMWAPPQGGAGAGGHAHTLTHTQPQPQAWDAATADTWRQVRRRLAVFAVLVVAMVVLFLTGGAHTPETPLTFDTTFATEPRIAAFLVIYQALFGFALVDISRVFLGHAARLPAGPLRRGIRQLALGGFVACGYVVCKVVAIGAAARGVTGTEWLSTALGPVFAALGAVLITTGFAGPAVAAWTRRRRDYRALRPLWDLVYGVDGRLALEAPASRWTERLAVRDLEWRTARRGLEIRDGQLTLRPWSDPGVIAAAHRLADRAGLDDADRAALVVAASLRHAADALRAGVPPRAREDQPQLPGLDTEPAEERAHLVRVARCLSAPLTGEVLAAAGAAGADTNPR</sequence>
<dbReference type="Proteomes" id="UP000253868">
    <property type="component" value="Chromosome"/>
</dbReference>
<dbReference type="AlphaFoldDB" id="A0A345HR70"/>